<sequence>MRSARQVPRPWRWRSSPQSACPAAGPKDIAWINKIANWLLGGPAFGAASAGFPGQIPYAGVLTFEDSLFIRLPSVFVETEDIRRASGMSYGSVEQILYDVSTSRSHREAFRQNPEEASGKYALTDAEREMVVAVQVEDLFKYGINPMLLMGFWTSVRGPQSIPEYLDRVPKLESRLEALPG</sequence>
<dbReference type="InterPro" id="IPR036622">
    <property type="entry name" value="LigA_sf"/>
</dbReference>
<dbReference type="SUPFAM" id="SSF48076">
    <property type="entry name" value="LigA subunit of an aromatic-ring-opening dioxygenase LigAB"/>
    <property type="match status" value="1"/>
</dbReference>
<gene>
    <name evidence="3" type="ORF">CDQ92_00315</name>
</gene>
<dbReference type="EMBL" id="NISK01000001">
    <property type="protein sequence ID" value="OWQ98702.1"/>
    <property type="molecule type" value="Genomic_DNA"/>
</dbReference>
<proteinExistence type="predicted"/>
<evidence type="ECO:0000313" key="4">
    <source>
        <dbReference type="Proteomes" id="UP000197361"/>
    </source>
</evidence>
<keyword evidence="4" id="KW-1185">Reference proteome</keyword>
<feature type="region of interest" description="Disordered" evidence="1">
    <location>
        <begin position="1"/>
        <end position="23"/>
    </location>
</feature>
<dbReference type="Pfam" id="PF07746">
    <property type="entry name" value="LigA"/>
    <property type="match status" value="1"/>
</dbReference>
<feature type="domain" description="Extradiol ring-cleavage dioxygenase LigAB LigA subunit" evidence="2">
    <location>
        <begin position="104"/>
        <end position="151"/>
    </location>
</feature>
<comment type="caution">
    <text evidence="3">The sequence shown here is derived from an EMBL/GenBank/DDBJ whole genome shotgun (WGS) entry which is preliminary data.</text>
</comment>
<dbReference type="AlphaFoldDB" id="A0A246JZL5"/>
<evidence type="ECO:0000256" key="1">
    <source>
        <dbReference type="SAM" id="MobiDB-lite"/>
    </source>
</evidence>
<reference evidence="3 4" key="1">
    <citation type="journal article" date="2010" name="Int. J. Syst. Evol. Microbiol.">
        <title>Sphingopyxis bauzanensis sp. nov., a psychrophilic bacterium isolated from soil.</title>
        <authorList>
            <person name="Zhang D.C."/>
            <person name="Liu H.C."/>
            <person name="Xin Y.H."/>
            <person name="Zhou Y.G."/>
            <person name="Schinner F."/>
            <person name="Margesin R."/>
        </authorList>
    </citation>
    <scope>NUCLEOTIDE SEQUENCE [LARGE SCALE GENOMIC DNA]</scope>
    <source>
        <strain evidence="3 4">DSM 22271</strain>
    </source>
</reference>
<accession>A0A246JZL5</accession>
<evidence type="ECO:0000313" key="3">
    <source>
        <dbReference type="EMBL" id="OWQ98702.1"/>
    </source>
</evidence>
<dbReference type="Proteomes" id="UP000197361">
    <property type="component" value="Unassembled WGS sequence"/>
</dbReference>
<organism evidence="3 4">
    <name type="scientific">Sphingopyxis bauzanensis</name>
    <dbReference type="NCBI Taxonomy" id="651663"/>
    <lineage>
        <taxon>Bacteria</taxon>
        <taxon>Pseudomonadati</taxon>
        <taxon>Pseudomonadota</taxon>
        <taxon>Alphaproteobacteria</taxon>
        <taxon>Sphingomonadales</taxon>
        <taxon>Sphingomonadaceae</taxon>
        <taxon>Sphingopyxis</taxon>
    </lineage>
</organism>
<dbReference type="Gene3D" id="1.10.700.10">
    <property type="entry name" value="Dioxygenase LigAB, LigA subunit"/>
    <property type="match status" value="1"/>
</dbReference>
<evidence type="ECO:0000259" key="2">
    <source>
        <dbReference type="Pfam" id="PF07746"/>
    </source>
</evidence>
<name>A0A246JZL5_9SPHN</name>
<protein>
    <recommendedName>
        <fullName evidence="2">Extradiol ring-cleavage dioxygenase LigAB LigA subunit domain-containing protein</fullName>
    </recommendedName>
</protein>
<dbReference type="InterPro" id="IPR011986">
    <property type="entry name" value="Xdiol_dOase_LigA"/>
</dbReference>